<dbReference type="Proteomes" id="UP000076567">
    <property type="component" value="Unassembled WGS sequence"/>
</dbReference>
<keyword evidence="1" id="KW-0812">Transmembrane</keyword>
<protein>
    <submittedName>
        <fullName evidence="2">Uncharacterized protein</fullName>
    </submittedName>
</protein>
<evidence type="ECO:0000313" key="2">
    <source>
        <dbReference type="EMBL" id="KZE69274.1"/>
    </source>
</evidence>
<evidence type="ECO:0000256" key="1">
    <source>
        <dbReference type="SAM" id="Phobius"/>
    </source>
</evidence>
<comment type="caution">
    <text evidence="2">The sequence shown here is derived from an EMBL/GenBank/DDBJ whole genome shotgun (WGS) entry which is preliminary data.</text>
</comment>
<feature type="transmembrane region" description="Helical" evidence="1">
    <location>
        <begin position="76"/>
        <end position="96"/>
    </location>
</feature>
<feature type="transmembrane region" description="Helical" evidence="1">
    <location>
        <begin position="47"/>
        <end position="64"/>
    </location>
</feature>
<sequence length="222" mass="25907">MSHLIIGILTFRIYKKREVKPAIWKILLILFLGLFSFSIDLPLFNTFVKIPILPLGVWILYFIFRNKVEKWIIYRRFAWLGFFANFIFLAATFAAIPLHHALYPEQELSTFIAKTDQARLFPLHTGAKESTLNKEVFVEQLSKMNAKPINSMGWYNEIVNIDVPQEERKEKFPYQITGTEPKWGSGLNTTLFVEQDGKGLLLTTQKKQYYFRSDVSFVEGLE</sequence>
<dbReference type="AlphaFoldDB" id="A0A161TJ76"/>
<name>A0A161TJ76_9BACL</name>
<keyword evidence="1" id="KW-0472">Membrane</keyword>
<feature type="transmembrane region" description="Helical" evidence="1">
    <location>
        <begin position="22"/>
        <end position="41"/>
    </location>
</feature>
<evidence type="ECO:0000313" key="3">
    <source>
        <dbReference type="Proteomes" id="UP000076567"/>
    </source>
</evidence>
<reference evidence="3" key="1">
    <citation type="submission" date="2016-01" db="EMBL/GenBank/DDBJ databases">
        <title>Draft genome of Chromobacterium sp. F49.</title>
        <authorList>
            <person name="Hong K.W."/>
        </authorList>
    </citation>
    <scope>NUCLEOTIDE SEQUENCE [LARGE SCALE GENOMIC DNA]</scope>
    <source>
        <strain evidence="3">P7IIIA</strain>
    </source>
</reference>
<gene>
    <name evidence="2" type="ORF">AWM68_03125</name>
</gene>
<keyword evidence="1" id="KW-1133">Transmembrane helix</keyword>
<proteinExistence type="predicted"/>
<keyword evidence="3" id="KW-1185">Reference proteome</keyword>
<organism evidence="2 3">
    <name type="scientific">Fictibacillus phosphorivorans</name>
    <dbReference type="NCBI Taxonomy" id="1221500"/>
    <lineage>
        <taxon>Bacteria</taxon>
        <taxon>Bacillati</taxon>
        <taxon>Bacillota</taxon>
        <taxon>Bacilli</taxon>
        <taxon>Bacillales</taxon>
        <taxon>Fictibacillaceae</taxon>
        <taxon>Fictibacillus</taxon>
    </lineage>
</organism>
<dbReference type="EMBL" id="LRFC01000001">
    <property type="protein sequence ID" value="KZE69274.1"/>
    <property type="molecule type" value="Genomic_DNA"/>
</dbReference>
<accession>A0A161TJ76</accession>